<proteinExistence type="predicted"/>
<dbReference type="EMBL" id="CVRI01000041">
    <property type="protein sequence ID" value="CRK95218.1"/>
    <property type="molecule type" value="Genomic_DNA"/>
</dbReference>
<organism evidence="1 2">
    <name type="scientific">Clunio marinus</name>
    <dbReference type="NCBI Taxonomy" id="568069"/>
    <lineage>
        <taxon>Eukaryota</taxon>
        <taxon>Metazoa</taxon>
        <taxon>Ecdysozoa</taxon>
        <taxon>Arthropoda</taxon>
        <taxon>Hexapoda</taxon>
        <taxon>Insecta</taxon>
        <taxon>Pterygota</taxon>
        <taxon>Neoptera</taxon>
        <taxon>Endopterygota</taxon>
        <taxon>Diptera</taxon>
        <taxon>Nematocera</taxon>
        <taxon>Chironomoidea</taxon>
        <taxon>Chironomidae</taxon>
        <taxon>Clunio</taxon>
    </lineage>
</organism>
<gene>
    <name evidence="1" type="ORF">CLUMA_CG008888</name>
</gene>
<reference evidence="1 2" key="1">
    <citation type="submission" date="2015-04" db="EMBL/GenBank/DDBJ databases">
        <authorList>
            <person name="Syromyatnikov M.Y."/>
            <person name="Popov V.N."/>
        </authorList>
    </citation>
    <scope>NUCLEOTIDE SEQUENCE [LARGE SCALE GENOMIC DNA]</scope>
</reference>
<dbReference type="Proteomes" id="UP000183832">
    <property type="component" value="Unassembled WGS sequence"/>
</dbReference>
<dbReference type="AlphaFoldDB" id="A0A1J1I658"/>
<accession>A0A1J1I658</accession>
<evidence type="ECO:0000313" key="1">
    <source>
        <dbReference type="EMBL" id="CRK95218.1"/>
    </source>
</evidence>
<keyword evidence="2" id="KW-1185">Reference proteome</keyword>
<sequence>MTSMQISPREIIFEGKFMIQPFHTALHSSRTLNKVVVVVVDSLLFTRSQLYPEHTITLSKSNH</sequence>
<evidence type="ECO:0000313" key="2">
    <source>
        <dbReference type="Proteomes" id="UP000183832"/>
    </source>
</evidence>
<protein>
    <submittedName>
        <fullName evidence="1">CLUMA_CG008888, isoform A</fullName>
    </submittedName>
</protein>
<name>A0A1J1I658_9DIPT</name>